<reference evidence="1 2" key="1">
    <citation type="submission" date="2023-12" db="EMBL/GenBank/DDBJ databases">
        <title>Novel species of the genus Arcicella isolated from rivers.</title>
        <authorList>
            <person name="Lu H."/>
        </authorList>
    </citation>
    <scope>NUCLEOTIDE SEQUENCE [LARGE SCALE GENOMIC DNA]</scope>
    <source>
        <strain evidence="1 2">DC2W</strain>
    </source>
</reference>
<proteinExistence type="predicted"/>
<organism evidence="1 2">
    <name type="scientific">Arcicella gelida</name>
    <dbReference type="NCBI Taxonomy" id="2984195"/>
    <lineage>
        <taxon>Bacteria</taxon>
        <taxon>Pseudomonadati</taxon>
        <taxon>Bacteroidota</taxon>
        <taxon>Cytophagia</taxon>
        <taxon>Cytophagales</taxon>
        <taxon>Flectobacillaceae</taxon>
        <taxon>Arcicella</taxon>
    </lineage>
</organism>
<protein>
    <submittedName>
        <fullName evidence="1">Uncharacterized protein</fullName>
    </submittedName>
</protein>
<keyword evidence="2" id="KW-1185">Reference proteome</keyword>
<evidence type="ECO:0000313" key="2">
    <source>
        <dbReference type="Proteomes" id="UP001303899"/>
    </source>
</evidence>
<comment type="caution">
    <text evidence="1">The sequence shown here is derived from an EMBL/GenBank/DDBJ whole genome shotgun (WGS) entry which is preliminary data.</text>
</comment>
<accession>A0ABU5S6P7</accession>
<dbReference type="RefSeq" id="WP_323697431.1">
    <property type="nucleotide sequence ID" value="NZ_JAYGIL010000018.1"/>
</dbReference>
<dbReference type="Proteomes" id="UP001303899">
    <property type="component" value="Unassembled WGS sequence"/>
</dbReference>
<dbReference type="PROSITE" id="PS51257">
    <property type="entry name" value="PROKAR_LIPOPROTEIN"/>
    <property type="match status" value="1"/>
</dbReference>
<name>A0ABU5S6P7_9BACT</name>
<evidence type="ECO:0000313" key="1">
    <source>
        <dbReference type="EMBL" id="MEA5404137.1"/>
    </source>
</evidence>
<dbReference type="EMBL" id="JAYGIL010000018">
    <property type="protein sequence ID" value="MEA5404137.1"/>
    <property type="molecule type" value="Genomic_DNA"/>
</dbReference>
<sequence length="577" mass="62225">MKTHFLSIFRPMLLVSIGFYLIFSCSKINPLDEVELTVNNDVTKSPILIHFANANSSSTNQPGDFNVTISGKNANLVEMDGGSTNFQASHGLLPLYIVNTANPSTSNPVRFNVYAEIPGFAPVTQTVTITSDSVKVIDITAIEYANPADGTSVSVSQATLTNGVSNGDNFKTGTSATMSETTTVTIPAGTKVLDANGVAINANQLTSNIVHYSPTSPTSYSAFPGGFNPTNVVDQNGQSINNGEGINFVSAGLVSINMKAGNTDVKQFSAPVKVSMEINTNTTNFDTGENIKVGDVVPLWSLNEQTGQWKSEGDVTVTTNSNGKLVANFETKHLSCFNLDWYWYGIRTCNRPLTVTLRIGPGKSGYFDVTLVTPNNQYLAALHGAYLTDGMRVTFPYVAQIPQAKIVISSFNLYLNPRLPILAQTNLFNPCTQGAIDITFGAPATPDIVKVNINISGKCSNKNVKILPSGWFYLYDNTNAMAGKNPWTYLYLVNGVINFSYGSRITSNNGVLTIELVNGHQYMVYSWNNNTWYSSGLFTLNKNNFALPPGTGIVGNSVYNAGTNTLNITGTFTPNCK</sequence>
<gene>
    <name evidence="1" type="ORF">VB776_14495</name>
</gene>